<evidence type="ECO:0000313" key="5">
    <source>
        <dbReference type="Proteomes" id="UP000734218"/>
    </source>
</evidence>
<feature type="domain" description="CsbD-like" evidence="3">
    <location>
        <begin position="6"/>
        <end position="56"/>
    </location>
</feature>
<organism evidence="4 5">
    <name type="scientific">Sphingomonas jejuensis</name>
    <dbReference type="NCBI Taxonomy" id="904715"/>
    <lineage>
        <taxon>Bacteria</taxon>
        <taxon>Pseudomonadati</taxon>
        <taxon>Pseudomonadota</taxon>
        <taxon>Alphaproteobacteria</taxon>
        <taxon>Sphingomonadales</taxon>
        <taxon>Sphingomonadaceae</taxon>
        <taxon>Sphingomonas</taxon>
    </lineage>
</organism>
<evidence type="ECO:0000259" key="3">
    <source>
        <dbReference type="Pfam" id="PF05532"/>
    </source>
</evidence>
<dbReference type="Proteomes" id="UP000734218">
    <property type="component" value="Unassembled WGS sequence"/>
</dbReference>
<dbReference type="SUPFAM" id="SSF69047">
    <property type="entry name" value="Hypothetical protein YjbJ"/>
    <property type="match status" value="1"/>
</dbReference>
<keyword evidence="5" id="KW-1185">Reference proteome</keyword>
<dbReference type="Pfam" id="PF05532">
    <property type="entry name" value="CsbD"/>
    <property type="match status" value="1"/>
</dbReference>
<feature type="region of interest" description="Disordered" evidence="2">
    <location>
        <begin position="21"/>
        <end position="60"/>
    </location>
</feature>
<dbReference type="RefSeq" id="WP_167953758.1">
    <property type="nucleotide sequence ID" value="NZ_JAATJE010000001.1"/>
</dbReference>
<comment type="similarity">
    <text evidence="1">Belongs to the UPF0337 (CsbD) family.</text>
</comment>
<accession>A0ABX0XKE5</accession>
<protein>
    <submittedName>
        <fullName evidence="4">Uncharacterized protein YjbJ (UPF0337 family)</fullName>
    </submittedName>
</protein>
<proteinExistence type="inferred from homology"/>
<name>A0ABX0XKE5_9SPHN</name>
<reference evidence="4 5" key="1">
    <citation type="submission" date="2020-03" db="EMBL/GenBank/DDBJ databases">
        <title>Genomic Encyclopedia of Type Strains, Phase IV (KMG-IV): sequencing the most valuable type-strain genomes for metagenomic binning, comparative biology and taxonomic classification.</title>
        <authorList>
            <person name="Goeker M."/>
        </authorList>
    </citation>
    <scope>NUCLEOTIDE SEQUENCE [LARGE SCALE GENOMIC DNA]</scope>
    <source>
        <strain evidence="4 5">DSM 27651</strain>
    </source>
</reference>
<dbReference type="InterPro" id="IPR008462">
    <property type="entry name" value="CsbD"/>
</dbReference>
<gene>
    <name evidence="4" type="ORF">GGR88_001295</name>
</gene>
<feature type="compositionally biased region" description="Basic and acidic residues" evidence="2">
    <location>
        <begin position="50"/>
        <end position="60"/>
    </location>
</feature>
<dbReference type="InterPro" id="IPR036629">
    <property type="entry name" value="YjbJ_sf"/>
</dbReference>
<comment type="caution">
    <text evidence="4">The sequence shown here is derived from an EMBL/GenBank/DDBJ whole genome shotgun (WGS) entry which is preliminary data.</text>
</comment>
<evidence type="ECO:0000256" key="2">
    <source>
        <dbReference type="SAM" id="MobiDB-lite"/>
    </source>
</evidence>
<evidence type="ECO:0000313" key="4">
    <source>
        <dbReference type="EMBL" id="NJC33821.1"/>
    </source>
</evidence>
<dbReference type="EMBL" id="JAATJE010000001">
    <property type="protein sequence ID" value="NJC33821.1"/>
    <property type="molecule type" value="Genomic_DNA"/>
</dbReference>
<sequence length="60" mass="6023">MGELTDKLKGAANEVVGKTKEAIGKNTNDPKLAAEGAAQETAGKGQQAKGDVKGALGDKI</sequence>
<dbReference type="Gene3D" id="1.10.1470.10">
    <property type="entry name" value="YjbJ"/>
    <property type="match status" value="1"/>
</dbReference>
<evidence type="ECO:0000256" key="1">
    <source>
        <dbReference type="ARBA" id="ARBA00009129"/>
    </source>
</evidence>